<evidence type="ECO:0000256" key="2">
    <source>
        <dbReference type="SAM" id="MobiDB-lite"/>
    </source>
</evidence>
<dbReference type="EMBL" id="QAPG01000034">
    <property type="protein sequence ID" value="TDZ36126.1"/>
    <property type="molecule type" value="Genomic_DNA"/>
</dbReference>
<feature type="region of interest" description="Disordered" evidence="2">
    <location>
        <begin position="280"/>
        <end position="348"/>
    </location>
</feature>
<accession>A0A4R8QGP5</accession>
<organism evidence="3 4">
    <name type="scientific">Colletotrichum spinosum</name>
    <dbReference type="NCBI Taxonomy" id="1347390"/>
    <lineage>
        <taxon>Eukaryota</taxon>
        <taxon>Fungi</taxon>
        <taxon>Dikarya</taxon>
        <taxon>Ascomycota</taxon>
        <taxon>Pezizomycotina</taxon>
        <taxon>Sordariomycetes</taxon>
        <taxon>Hypocreomycetidae</taxon>
        <taxon>Glomerellales</taxon>
        <taxon>Glomerellaceae</taxon>
        <taxon>Colletotrichum</taxon>
        <taxon>Colletotrichum orbiculare species complex</taxon>
    </lineage>
</organism>
<feature type="coiled-coil region" evidence="1">
    <location>
        <begin position="42"/>
        <end position="69"/>
    </location>
</feature>
<feature type="region of interest" description="Disordered" evidence="2">
    <location>
        <begin position="522"/>
        <end position="646"/>
    </location>
</feature>
<evidence type="ECO:0000313" key="4">
    <source>
        <dbReference type="Proteomes" id="UP000295083"/>
    </source>
</evidence>
<name>A0A4R8QGP5_9PEZI</name>
<evidence type="ECO:0000313" key="3">
    <source>
        <dbReference type="EMBL" id="TDZ36126.1"/>
    </source>
</evidence>
<keyword evidence="4" id="KW-1185">Reference proteome</keyword>
<sequence>MHVDVGEAGTPTHRDEDNYWHTLRLSQEQEDEIIKENFVFKADQHHSRLAALFREKRDLENRMQSVHQAIASEESGMEDLTFKFNEAKEVRLEQRLLKRQKMQAWFNGHRRGEDPDNAAIAAAALAAPKPPPPQSGDTVNGAASVSLGGNGHQPAIDMPRAPSNGATVTVIVDSSNHCLGTVERMSVSGNLAVLLKTEAKRPVQLRPGIHFTAYDVKKLHDNKDQWVGAMMQATGQVRHPQQQCTRCTELNGPFSICVVFEGSSGCANCYWERKPCRFEPPPGEERPPSASQRPNAPVQNGRNDGQSNGTATPASLSRPASRDKSVGQGSTATEDMTEEDRTPITKSSLLFQHDGKVYTHPPCMEGVPLDRIDPGHPYWDPEWPEIAPAIETTLQTWRDKYDVALRNPQNSGKFQLGRQVNRGETILAFLRDASFSPYQLVSKKYMSPKLASYDTVFRLADTLGSLGELPSLDVAPLEWLRHRLHEIIVQHETDPDKDGKFNLAKTIHDFYHDSKLVDLRHANGKKSIGRPSGMKMTPKESPSGGKTTPNPKKRKLFINEEFPTPPPHPLASMPTPTPVQGHMQTQAQMQTQFQTRIYPSNPVSVPQGDTDRSAPSTPNMISRGLQRPKTKGNGKPKDPDLAYEGYTDVDDYSRDSVGRQDWALNRIKTRLNQAGTAVTQYWHWIGDDDERLFEHQVLAEGDSFSWGIYANPINFHLELDHMLAVKWAAGTTKVIVVCKENSVTYEGRSRGDVLAEFKRERTTRRFLVFCRKMGIELIKVEREFIEEAWDECESDDVPAMAEAL</sequence>
<dbReference type="AlphaFoldDB" id="A0A4R8QGP5"/>
<proteinExistence type="predicted"/>
<dbReference type="Proteomes" id="UP000295083">
    <property type="component" value="Unassembled WGS sequence"/>
</dbReference>
<dbReference type="Pfam" id="PF12511">
    <property type="entry name" value="DUF3716"/>
    <property type="match status" value="1"/>
</dbReference>
<dbReference type="InterPro" id="IPR022190">
    <property type="entry name" value="DUF3716"/>
</dbReference>
<gene>
    <name evidence="3" type="ORF">C8035_v007927</name>
</gene>
<reference evidence="3 4" key="1">
    <citation type="submission" date="2018-11" db="EMBL/GenBank/DDBJ databases">
        <title>Genome sequence and assembly of Colletotrichum spinosum.</title>
        <authorList>
            <person name="Gan P."/>
            <person name="Shirasu K."/>
        </authorList>
    </citation>
    <scope>NUCLEOTIDE SEQUENCE [LARGE SCALE GENOMIC DNA]</scope>
    <source>
        <strain evidence="3 4">CBS 515.97</strain>
    </source>
</reference>
<feature type="compositionally biased region" description="Polar residues" evidence="2">
    <location>
        <begin position="289"/>
        <end position="315"/>
    </location>
</feature>
<feature type="compositionally biased region" description="Low complexity" evidence="2">
    <location>
        <begin position="583"/>
        <end position="595"/>
    </location>
</feature>
<evidence type="ECO:0000256" key="1">
    <source>
        <dbReference type="SAM" id="Coils"/>
    </source>
</evidence>
<comment type="caution">
    <text evidence="3">The sequence shown here is derived from an EMBL/GenBank/DDBJ whole genome shotgun (WGS) entry which is preliminary data.</text>
</comment>
<protein>
    <submittedName>
        <fullName evidence="3">Uncharacterized protein</fullName>
    </submittedName>
</protein>
<keyword evidence="1" id="KW-0175">Coiled coil</keyword>